<dbReference type="SUPFAM" id="SSF52833">
    <property type="entry name" value="Thioredoxin-like"/>
    <property type="match status" value="1"/>
</dbReference>
<name>A0A919GYN5_9ACTN</name>
<dbReference type="Gene3D" id="1.25.40.10">
    <property type="entry name" value="Tetratricopeptide repeat domain"/>
    <property type="match status" value="1"/>
</dbReference>
<dbReference type="InterPro" id="IPR013766">
    <property type="entry name" value="Thioredoxin_domain"/>
</dbReference>
<dbReference type="Proteomes" id="UP000600026">
    <property type="component" value="Unassembled WGS sequence"/>
</dbReference>
<dbReference type="GO" id="GO:0006950">
    <property type="term" value="P:response to stress"/>
    <property type="evidence" value="ECO:0007669"/>
    <property type="project" value="UniProtKB-ARBA"/>
</dbReference>
<sequence length="331" mass="34656">MQPRNMSMSGVVDLAAVKAAGEAKAKAEQARAASARQAGQDGDGPSATGVAPSALVIDVDEAGFERDVLQLSAEVPVVLDFWAEWCEPCKQLSPLLERLTVEANGRLVLAKVDVDANQMLMQQFGIQGIPAVFAVVAGQVLPLFQGVAPEQQIRETLAQLVQVAEERFGIIGIEVDPDAEGGAPAAAAEVPAGPYDALLEAAVVALDAGDLGGAVQAYKNVLADDPANTEAKLGLAQAELLTRVQDMNPQAVRTAAAENPRDPAAQIAAADLDLVGGHVEDAFGRLVDTVRVTFGEDRDAVRLRLLELFEVIGADDPRVTAARTALARVLF</sequence>
<dbReference type="GO" id="GO:0045454">
    <property type="term" value="P:cell redox homeostasis"/>
    <property type="evidence" value="ECO:0007669"/>
    <property type="project" value="TreeGrafter"/>
</dbReference>
<keyword evidence="3" id="KW-1185">Reference proteome</keyword>
<dbReference type="InterPro" id="IPR017937">
    <property type="entry name" value="Thioredoxin_CS"/>
</dbReference>
<dbReference type="PROSITE" id="PS51352">
    <property type="entry name" value="THIOREDOXIN_2"/>
    <property type="match status" value="1"/>
</dbReference>
<dbReference type="PANTHER" id="PTHR43601">
    <property type="entry name" value="THIOREDOXIN, MITOCHONDRIAL"/>
    <property type="match status" value="1"/>
</dbReference>
<dbReference type="Pfam" id="PF14559">
    <property type="entry name" value="TPR_19"/>
    <property type="match status" value="1"/>
</dbReference>
<accession>A0A919GYN5</accession>
<dbReference type="InterPro" id="IPR011990">
    <property type="entry name" value="TPR-like_helical_dom_sf"/>
</dbReference>
<dbReference type="Gene3D" id="3.40.30.10">
    <property type="entry name" value="Glutaredoxin"/>
    <property type="match status" value="1"/>
</dbReference>
<dbReference type="PROSITE" id="PS00194">
    <property type="entry name" value="THIOREDOXIN_1"/>
    <property type="match status" value="1"/>
</dbReference>
<gene>
    <name evidence="2" type="ORF">Sxan_46910</name>
</gene>
<dbReference type="OrthoDB" id="5181746at2"/>
<dbReference type="CDD" id="cd02956">
    <property type="entry name" value="ybbN"/>
    <property type="match status" value="1"/>
</dbReference>
<evidence type="ECO:0000259" key="1">
    <source>
        <dbReference type="PROSITE" id="PS51352"/>
    </source>
</evidence>
<organism evidence="2 3">
    <name type="scientific">Streptomyces xanthophaeus</name>
    <dbReference type="NCBI Taxonomy" id="67385"/>
    <lineage>
        <taxon>Bacteria</taxon>
        <taxon>Bacillati</taxon>
        <taxon>Actinomycetota</taxon>
        <taxon>Actinomycetes</taxon>
        <taxon>Kitasatosporales</taxon>
        <taxon>Streptomycetaceae</taxon>
        <taxon>Streptomyces</taxon>
    </lineage>
</organism>
<protein>
    <submittedName>
        <fullName evidence="2">Co-chaperone YbbN</fullName>
    </submittedName>
</protein>
<reference evidence="2" key="1">
    <citation type="submission" date="2020-09" db="EMBL/GenBank/DDBJ databases">
        <title>Whole genome shotgun sequence of Streptomyces xanthophaeus NBRC 12829.</title>
        <authorList>
            <person name="Komaki H."/>
            <person name="Tamura T."/>
        </authorList>
    </citation>
    <scope>NUCLEOTIDE SEQUENCE</scope>
    <source>
        <strain evidence="2">NBRC 12829</strain>
    </source>
</reference>
<evidence type="ECO:0000313" key="3">
    <source>
        <dbReference type="Proteomes" id="UP000600026"/>
    </source>
</evidence>
<dbReference type="PANTHER" id="PTHR43601:SF3">
    <property type="entry name" value="THIOREDOXIN, MITOCHONDRIAL"/>
    <property type="match status" value="1"/>
</dbReference>
<dbReference type="EMBL" id="BNEE01000006">
    <property type="protein sequence ID" value="GHI87327.1"/>
    <property type="molecule type" value="Genomic_DNA"/>
</dbReference>
<dbReference type="SUPFAM" id="SSF48452">
    <property type="entry name" value="TPR-like"/>
    <property type="match status" value="1"/>
</dbReference>
<dbReference type="AlphaFoldDB" id="A0A919GYN5"/>
<evidence type="ECO:0000313" key="2">
    <source>
        <dbReference type="EMBL" id="GHI87327.1"/>
    </source>
</evidence>
<dbReference type="RefSeq" id="WP_031150450.1">
    <property type="nucleotide sequence ID" value="NZ_BNEE01000006.1"/>
</dbReference>
<feature type="domain" description="Thioredoxin" evidence="1">
    <location>
        <begin position="45"/>
        <end position="162"/>
    </location>
</feature>
<dbReference type="InterPro" id="IPR036249">
    <property type="entry name" value="Thioredoxin-like_sf"/>
</dbReference>
<comment type="caution">
    <text evidence="2">The sequence shown here is derived from an EMBL/GenBank/DDBJ whole genome shotgun (WGS) entry which is preliminary data.</text>
</comment>
<proteinExistence type="predicted"/>
<dbReference type="Pfam" id="PF14561">
    <property type="entry name" value="TPR_20"/>
    <property type="match status" value="1"/>
</dbReference>
<dbReference type="Pfam" id="PF00085">
    <property type="entry name" value="Thioredoxin"/>
    <property type="match status" value="1"/>
</dbReference>